<comment type="caution">
    <text evidence="1">The sequence shown here is derived from an EMBL/GenBank/DDBJ whole genome shotgun (WGS) entry which is preliminary data.</text>
</comment>
<evidence type="ECO:0000313" key="1">
    <source>
        <dbReference type="EMBL" id="MCI14782.1"/>
    </source>
</evidence>
<dbReference type="AlphaFoldDB" id="A0A392PSX7"/>
<keyword evidence="2" id="KW-1185">Reference proteome</keyword>
<dbReference type="EMBL" id="LXQA010093758">
    <property type="protein sequence ID" value="MCI14782.1"/>
    <property type="molecule type" value="Genomic_DNA"/>
</dbReference>
<dbReference type="Proteomes" id="UP000265520">
    <property type="component" value="Unassembled WGS sequence"/>
</dbReference>
<sequence length="31" mass="3566">MFKAVEVRLEELEDAIAQIPRQSSSEYISIL</sequence>
<accession>A0A392PSX7</accession>
<reference evidence="1 2" key="1">
    <citation type="journal article" date="2018" name="Front. Plant Sci.">
        <title>Red Clover (Trifolium pratense) and Zigzag Clover (T. medium) - A Picture of Genomic Similarities and Differences.</title>
        <authorList>
            <person name="Dluhosova J."/>
            <person name="Istvanek J."/>
            <person name="Nedelnik J."/>
            <person name="Repkova J."/>
        </authorList>
    </citation>
    <scope>NUCLEOTIDE SEQUENCE [LARGE SCALE GENOMIC DNA]</scope>
    <source>
        <strain evidence="2">cv. 10/8</strain>
        <tissue evidence="1">Leaf</tissue>
    </source>
</reference>
<proteinExistence type="predicted"/>
<feature type="non-terminal residue" evidence="1">
    <location>
        <position position="31"/>
    </location>
</feature>
<name>A0A392PSX7_9FABA</name>
<protein>
    <submittedName>
        <fullName evidence="1">Uncharacterized protein</fullName>
    </submittedName>
</protein>
<evidence type="ECO:0000313" key="2">
    <source>
        <dbReference type="Proteomes" id="UP000265520"/>
    </source>
</evidence>
<organism evidence="1 2">
    <name type="scientific">Trifolium medium</name>
    <dbReference type="NCBI Taxonomy" id="97028"/>
    <lineage>
        <taxon>Eukaryota</taxon>
        <taxon>Viridiplantae</taxon>
        <taxon>Streptophyta</taxon>
        <taxon>Embryophyta</taxon>
        <taxon>Tracheophyta</taxon>
        <taxon>Spermatophyta</taxon>
        <taxon>Magnoliopsida</taxon>
        <taxon>eudicotyledons</taxon>
        <taxon>Gunneridae</taxon>
        <taxon>Pentapetalae</taxon>
        <taxon>rosids</taxon>
        <taxon>fabids</taxon>
        <taxon>Fabales</taxon>
        <taxon>Fabaceae</taxon>
        <taxon>Papilionoideae</taxon>
        <taxon>50 kb inversion clade</taxon>
        <taxon>NPAAA clade</taxon>
        <taxon>Hologalegina</taxon>
        <taxon>IRL clade</taxon>
        <taxon>Trifolieae</taxon>
        <taxon>Trifolium</taxon>
    </lineage>
</organism>